<keyword evidence="3" id="KW-0996">Nickel insertion</keyword>
<keyword evidence="2 3" id="KW-0143">Chaperone</keyword>
<comment type="subcellular location">
    <subcellularLocation>
        <location evidence="3">Cytoplasm</location>
    </subcellularLocation>
</comment>
<dbReference type="eggNOG" id="COG0829">
    <property type="taxonomic scope" value="Bacteria"/>
</dbReference>
<dbReference type="InterPro" id="IPR002669">
    <property type="entry name" value="UreD"/>
</dbReference>
<dbReference type="PANTHER" id="PTHR33643:SF1">
    <property type="entry name" value="UREASE ACCESSORY PROTEIN D"/>
    <property type="match status" value="1"/>
</dbReference>
<evidence type="ECO:0000256" key="2">
    <source>
        <dbReference type="ARBA" id="ARBA00023186"/>
    </source>
</evidence>
<evidence type="ECO:0000256" key="1">
    <source>
        <dbReference type="ARBA" id="ARBA00007177"/>
    </source>
</evidence>
<proteinExistence type="inferred from homology"/>
<accession>B7K909</accession>
<sequence>MSHQYTAYPLGISRLFRRDGNHSHRGYLYITSMSPGLLANDHLTLSLNLTANTQLFLTDQSATKVHPMPISGSKASNDYDIEIGERAFLEFIPHPIILFKQASFEQKIKIKCHPKGQVFWSEIIIPGRLTRGEFYDFNYYFNRLEVTGLEGELWFTEAMRLEGKDNPFKTDHLFASCPILGNIIIIFPPQNLQLLKEKLEKFEPVNGWDLKIGTSILPQHKGLLVRAIANNTEEFKTYLKYAVNCVRYLNHHPMLSDKIL</sequence>
<name>B7K909_GLOC7</name>
<dbReference type="AlphaFoldDB" id="B7K909"/>
<dbReference type="HAMAP" id="MF_01384">
    <property type="entry name" value="UreD"/>
    <property type="match status" value="1"/>
</dbReference>
<organism evidence="4 5">
    <name type="scientific">Gloeothece citriformis (strain PCC 7424)</name>
    <name type="common">Cyanothece sp. (strain PCC 7424)</name>
    <dbReference type="NCBI Taxonomy" id="65393"/>
    <lineage>
        <taxon>Bacteria</taxon>
        <taxon>Bacillati</taxon>
        <taxon>Cyanobacteriota</taxon>
        <taxon>Cyanophyceae</taxon>
        <taxon>Oscillatoriophycideae</taxon>
        <taxon>Chroococcales</taxon>
        <taxon>Aphanothecaceae</taxon>
        <taxon>Gloeothece</taxon>
        <taxon>Gloeothece citriformis</taxon>
    </lineage>
</organism>
<reference evidence="5" key="1">
    <citation type="journal article" date="2011" name="MBio">
        <title>Novel metabolic attributes of the genus Cyanothece, comprising a group of unicellular nitrogen-fixing Cyanobacteria.</title>
        <authorList>
            <person name="Bandyopadhyay A."/>
            <person name="Elvitigala T."/>
            <person name="Welsh E."/>
            <person name="Stockel J."/>
            <person name="Liberton M."/>
            <person name="Min H."/>
            <person name="Sherman L.A."/>
            <person name="Pakrasi H.B."/>
        </authorList>
    </citation>
    <scope>NUCLEOTIDE SEQUENCE [LARGE SCALE GENOMIC DNA]</scope>
    <source>
        <strain evidence="5">PCC 7424</strain>
    </source>
</reference>
<comment type="function">
    <text evidence="3">Required for maturation of urease via the functional incorporation of the urease nickel metallocenter.</text>
</comment>
<dbReference type="Pfam" id="PF01774">
    <property type="entry name" value="UreD"/>
    <property type="match status" value="1"/>
</dbReference>
<evidence type="ECO:0000313" key="5">
    <source>
        <dbReference type="Proteomes" id="UP000002384"/>
    </source>
</evidence>
<dbReference type="HOGENOM" id="CLU_056339_1_1_3"/>
<comment type="subunit">
    <text evidence="3">UreD, UreF and UreG form a complex that acts as a GTP-hydrolysis-dependent molecular chaperone, activating the urease apoprotein by helping to assemble the nickel containing metallocenter of UreC. The UreE protein probably delivers the nickel.</text>
</comment>
<dbReference type="KEGG" id="cyc:PCC7424_4414"/>
<dbReference type="EMBL" id="CP001291">
    <property type="protein sequence ID" value="ACK72778.1"/>
    <property type="molecule type" value="Genomic_DNA"/>
</dbReference>
<dbReference type="Proteomes" id="UP000002384">
    <property type="component" value="Chromosome"/>
</dbReference>
<keyword evidence="5" id="KW-1185">Reference proteome</keyword>
<dbReference type="GO" id="GO:0005737">
    <property type="term" value="C:cytoplasm"/>
    <property type="evidence" value="ECO:0007669"/>
    <property type="project" value="UniProtKB-SubCell"/>
</dbReference>
<comment type="similarity">
    <text evidence="1 3">Belongs to the UreD family.</text>
</comment>
<dbReference type="PANTHER" id="PTHR33643">
    <property type="entry name" value="UREASE ACCESSORY PROTEIN D"/>
    <property type="match status" value="1"/>
</dbReference>
<protein>
    <recommendedName>
        <fullName evidence="3">Urease accessory protein UreD</fullName>
    </recommendedName>
</protein>
<evidence type="ECO:0000313" key="4">
    <source>
        <dbReference type="EMBL" id="ACK72778.1"/>
    </source>
</evidence>
<gene>
    <name evidence="3" type="primary">ureD</name>
    <name evidence="4" type="ordered locus">PCC7424_4414</name>
</gene>
<evidence type="ECO:0000256" key="3">
    <source>
        <dbReference type="HAMAP-Rule" id="MF_01384"/>
    </source>
</evidence>
<dbReference type="GO" id="GO:0016151">
    <property type="term" value="F:nickel cation binding"/>
    <property type="evidence" value="ECO:0007669"/>
    <property type="project" value="UniProtKB-UniRule"/>
</dbReference>
<dbReference type="STRING" id="65393.PCC7424_4414"/>
<keyword evidence="3" id="KW-0963">Cytoplasm</keyword>